<name>A0AAU7CAE6_9BACT</name>
<dbReference type="InterPro" id="IPR007837">
    <property type="entry name" value="DinB"/>
</dbReference>
<organism evidence="3">
    <name type="scientific">Singulisphaera sp. Ch08</name>
    <dbReference type="NCBI Taxonomy" id="3120278"/>
    <lineage>
        <taxon>Bacteria</taxon>
        <taxon>Pseudomonadati</taxon>
        <taxon>Planctomycetota</taxon>
        <taxon>Planctomycetia</taxon>
        <taxon>Isosphaerales</taxon>
        <taxon>Isosphaeraceae</taxon>
        <taxon>Singulisphaera</taxon>
    </lineage>
</organism>
<reference evidence="3" key="1">
    <citation type="submission" date="2024-05" db="EMBL/GenBank/DDBJ databases">
        <title>Planctomycetes of the genus Singulisphaera possess chitinolytic capabilities.</title>
        <authorList>
            <person name="Ivanova A."/>
        </authorList>
    </citation>
    <scope>NUCLEOTIDE SEQUENCE</scope>
    <source>
        <strain evidence="3">Ch08T</strain>
    </source>
</reference>
<dbReference type="SUPFAM" id="SSF109854">
    <property type="entry name" value="DinB/YfiT-like putative metalloenzymes"/>
    <property type="match status" value="1"/>
</dbReference>
<dbReference type="Pfam" id="PF05163">
    <property type="entry name" value="DinB"/>
    <property type="match status" value="1"/>
</dbReference>
<sequence length="43" mass="4803">MPRATVIRSMVINHTIHHRAALCVYLRLNDIPVPGMYGPSGDE</sequence>
<evidence type="ECO:0000313" key="3">
    <source>
        <dbReference type="EMBL" id="XBH02284.1"/>
    </source>
</evidence>
<keyword evidence="2" id="KW-0479">Metal-binding</keyword>
<dbReference type="InterPro" id="IPR034660">
    <property type="entry name" value="DinB/YfiT-like"/>
</dbReference>
<gene>
    <name evidence="3" type="ORF">V5E97_28700</name>
</gene>
<dbReference type="RefSeq" id="WP_406695026.1">
    <property type="nucleotide sequence ID" value="NZ_CP155447.1"/>
</dbReference>
<dbReference type="GO" id="GO:0046872">
    <property type="term" value="F:metal ion binding"/>
    <property type="evidence" value="ECO:0007669"/>
    <property type="project" value="UniProtKB-KW"/>
</dbReference>
<evidence type="ECO:0000256" key="2">
    <source>
        <dbReference type="ARBA" id="ARBA00022723"/>
    </source>
</evidence>
<comment type="similarity">
    <text evidence="1">Belongs to the DinB family.</text>
</comment>
<dbReference type="EMBL" id="CP155447">
    <property type="protein sequence ID" value="XBH02284.1"/>
    <property type="molecule type" value="Genomic_DNA"/>
</dbReference>
<accession>A0AAU7CAE6</accession>
<dbReference type="Gene3D" id="1.20.120.450">
    <property type="entry name" value="dinb family like domain"/>
    <property type="match status" value="1"/>
</dbReference>
<evidence type="ECO:0000256" key="1">
    <source>
        <dbReference type="ARBA" id="ARBA00008635"/>
    </source>
</evidence>
<proteinExistence type="inferred from homology"/>
<dbReference type="AlphaFoldDB" id="A0AAU7CAE6"/>
<protein>
    <submittedName>
        <fullName evidence="3">DinB family protein</fullName>
    </submittedName>
</protein>